<evidence type="ECO:0000313" key="18">
    <source>
        <dbReference type="EMBL" id="CUI01457.1"/>
    </source>
</evidence>
<evidence type="ECO:0000256" key="2">
    <source>
        <dbReference type="ARBA" id="ARBA00004785"/>
    </source>
</evidence>
<dbReference type="NCBIfam" id="TIGR00538">
    <property type="entry name" value="hemN"/>
    <property type="match status" value="1"/>
</dbReference>
<evidence type="ECO:0000256" key="7">
    <source>
        <dbReference type="ARBA" id="ARBA00022691"/>
    </source>
</evidence>
<dbReference type="Gene3D" id="1.10.10.920">
    <property type="match status" value="1"/>
</dbReference>
<comment type="similarity">
    <text evidence="3 14">Belongs to the anaerobic coproporphyrinogen-III oxidase family.</text>
</comment>
<dbReference type="GO" id="GO:0006782">
    <property type="term" value="P:protoporphyrinogen IX biosynthetic process"/>
    <property type="evidence" value="ECO:0007669"/>
    <property type="project" value="UniProtKB-UniPathway"/>
</dbReference>
<dbReference type="SUPFAM" id="SSF102114">
    <property type="entry name" value="Radical SAM enzymes"/>
    <property type="match status" value="1"/>
</dbReference>
<feature type="binding site" evidence="16">
    <location>
        <position position="60"/>
    </location>
    <ligand>
        <name>[4Fe-4S] cluster</name>
        <dbReference type="ChEBI" id="CHEBI:49883"/>
        <note>4Fe-4S-S-AdoMet</note>
    </ligand>
</feature>
<feature type="binding site" evidence="15">
    <location>
        <position position="183"/>
    </location>
    <ligand>
        <name>S-adenosyl-L-methionine</name>
        <dbReference type="ChEBI" id="CHEBI:59789"/>
        <label>2</label>
    </ligand>
</feature>
<protein>
    <recommendedName>
        <fullName evidence="14">Coproporphyrinogen-III oxidase</fullName>
        <ecNumber evidence="14">1.3.98.3</ecNumber>
    </recommendedName>
</protein>
<reference evidence="18 19" key="1">
    <citation type="submission" date="2015-09" db="EMBL/GenBank/DDBJ databases">
        <authorList>
            <consortium name="Swine Surveillance"/>
        </authorList>
    </citation>
    <scope>NUCLEOTIDE SEQUENCE [LARGE SCALE GENOMIC DNA]</scope>
    <source>
        <strain evidence="18 19">CECT 8399</strain>
    </source>
</reference>
<dbReference type="Gene3D" id="3.20.20.70">
    <property type="entry name" value="Aldolase class I"/>
    <property type="match status" value="1"/>
</dbReference>
<name>A0A0P1HDQ1_9RHOB</name>
<dbReference type="InterPro" id="IPR007197">
    <property type="entry name" value="rSAM"/>
</dbReference>
<keyword evidence="5 14" id="KW-0004">4Fe-4S</keyword>
<evidence type="ECO:0000256" key="16">
    <source>
        <dbReference type="PIRSR" id="PIRSR000167-2"/>
    </source>
</evidence>
<sequence>MKQIDRLQALGLFDSRVPRYTSYPTAPVFTAAVGAAEQARELQALDPDVPVSVYLHIPFCERLCWFCACRTQGTQTLSPVESYIGTLEQELHLVAPLLPKGLRMGRMHWGGGTPTILPPHLIHRLARAVKAVFPQTEDWEFSVEIDPTMVDRDKIAALAEEGMNRASIGIQDFDPLVQQAIGRAQPFEVTKACVEDLRAAGINSLNADLVYGLPHQTQARMADTVEKVLSLSPDRLALFGYAHVPWVAKRQKLIKEETLPDDLARYHLAGLAAETFVAAGFAAIGIDHFAKPGDGLEMAARTGHLRRNFQGYTDDTCPTLIGFGASSISRFAGGYIQNAAATPAYVQRVEAGQLTGARGHMMNQEDLLRGRAIEMLMCDFRLDREELRQRFGDLAASLDADLAQVAARFGDLVQLDDGALEIVPEGRPLTRIIASSFDAHVPEGVRYSRAS</sequence>
<keyword evidence="6 14" id="KW-0963">Cytoplasm</keyword>
<evidence type="ECO:0000256" key="9">
    <source>
        <dbReference type="ARBA" id="ARBA00023002"/>
    </source>
</evidence>
<keyword evidence="11 14" id="KW-0411">Iron-sulfur</keyword>
<dbReference type="InterPro" id="IPR004558">
    <property type="entry name" value="Coprogen_oxidase_HemN"/>
</dbReference>
<feature type="binding site" evidence="15">
    <location>
        <begin position="66"/>
        <end position="68"/>
    </location>
    <ligand>
        <name>S-adenosyl-L-methionine</name>
        <dbReference type="ChEBI" id="CHEBI:59789"/>
        <label>2</label>
    </ligand>
</feature>
<feature type="binding site" evidence="16">
    <location>
        <position position="67"/>
    </location>
    <ligand>
        <name>[4Fe-4S] cluster</name>
        <dbReference type="ChEBI" id="CHEBI:49883"/>
        <note>4Fe-4S-S-AdoMet</note>
    </ligand>
</feature>
<comment type="catalytic activity">
    <reaction evidence="13 14">
        <text>coproporphyrinogen III + 2 S-adenosyl-L-methionine = protoporphyrinogen IX + 2 5'-deoxyadenosine + 2 L-methionine + 2 CO2</text>
        <dbReference type="Rhea" id="RHEA:15425"/>
        <dbReference type="ChEBI" id="CHEBI:16526"/>
        <dbReference type="ChEBI" id="CHEBI:17319"/>
        <dbReference type="ChEBI" id="CHEBI:57307"/>
        <dbReference type="ChEBI" id="CHEBI:57309"/>
        <dbReference type="ChEBI" id="CHEBI:57844"/>
        <dbReference type="ChEBI" id="CHEBI:59789"/>
        <dbReference type="EC" id="1.3.98.3"/>
    </reaction>
</comment>
<dbReference type="GO" id="GO:0046872">
    <property type="term" value="F:metal ion binding"/>
    <property type="evidence" value="ECO:0007669"/>
    <property type="project" value="UniProtKB-KW"/>
</dbReference>
<organism evidence="18 19">
    <name type="scientific">Leisingera aquaemixtae</name>
    <dbReference type="NCBI Taxonomy" id="1396826"/>
    <lineage>
        <taxon>Bacteria</taxon>
        <taxon>Pseudomonadati</taxon>
        <taxon>Pseudomonadota</taxon>
        <taxon>Alphaproteobacteria</taxon>
        <taxon>Rhodobacterales</taxon>
        <taxon>Roseobacteraceae</taxon>
        <taxon>Leisingera</taxon>
    </lineage>
</organism>
<dbReference type="PANTHER" id="PTHR13932">
    <property type="entry name" value="COPROPORPHYRINIGEN III OXIDASE"/>
    <property type="match status" value="1"/>
</dbReference>
<evidence type="ECO:0000256" key="1">
    <source>
        <dbReference type="ARBA" id="ARBA00004496"/>
    </source>
</evidence>
<keyword evidence="8 14" id="KW-0479">Metal-binding</keyword>
<proteinExistence type="inferred from homology"/>
<dbReference type="SMART" id="SM00729">
    <property type="entry name" value="Elp3"/>
    <property type="match status" value="1"/>
</dbReference>
<dbReference type="UniPathway" id="UPA00251">
    <property type="reaction ID" value="UER00323"/>
</dbReference>
<evidence type="ECO:0000256" key="6">
    <source>
        <dbReference type="ARBA" id="ARBA00022490"/>
    </source>
</evidence>
<comment type="subcellular location">
    <subcellularLocation>
        <location evidence="1 14">Cytoplasm</location>
    </subcellularLocation>
</comment>
<feature type="domain" description="Radical SAM core" evidence="17">
    <location>
        <begin position="45"/>
        <end position="272"/>
    </location>
</feature>
<feature type="binding site" evidence="15">
    <location>
        <position position="208"/>
    </location>
    <ligand>
        <name>S-adenosyl-L-methionine</name>
        <dbReference type="ChEBI" id="CHEBI:59789"/>
        <label>2</label>
    </ligand>
</feature>
<feature type="binding site" evidence="15">
    <location>
        <position position="171"/>
    </location>
    <ligand>
        <name>S-adenosyl-L-methionine</name>
        <dbReference type="ChEBI" id="CHEBI:59789"/>
        <label>2</label>
    </ligand>
</feature>
<dbReference type="PANTHER" id="PTHR13932:SF6">
    <property type="entry name" value="OXYGEN-INDEPENDENT COPROPORPHYRINOGEN III OXIDASE"/>
    <property type="match status" value="1"/>
</dbReference>
<keyword evidence="7 14" id="KW-0949">S-adenosyl-L-methionine</keyword>
<evidence type="ECO:0000256" key="15">
    <source>
        <dbReference type="PIRSR" id="PIRSR000167-1"/>
    </source>
</evidence>
<dbReference type="RefSeq" id="WP_058287466.1">
    <property type="nucleotide sequence ID" value="NZ_CYSR01000031.1"/>
</dbReference>
<dbReference type="STRING" id="1396826.PHA8399_03602"/>
<dbReference type="GO" id="GO:0005737">
    <property type="term" value="C:cytoplasm"/>
    <property type="evidence" value="ECO:0007669"/>
    <property type="project" value="UniProtKB-SubCell"/>
</dbReference>
<accession>A0A0P1HDQ1</accession>
<dbReference type="Proteomes" id="UP000051326">
    <property type="component" value="Unassembled WGS sequence"/>
</dbReference>
<dbReference type="GO" id="GO:0004109">
    <property type="term" value="F:coproporphyrinogen oxidase activity"/>
    <property type="evidence" value="ECO:0007669"/>
    <property type="project" value="InterPro"/>
</dbReference>
<dbReference type="InterPro" id="IPR006638">
    <property type="entry name" value="Elp3/MiaA/NifB-like_rSAM"/>
</dbReference>
<dbReference type="InterPro" id="IPR058240">
    <property type="entry name" value="rSAM_sf"/>
</dbReference>
<keyword evidence="10 14" id="KW-0408">Iron</keyword>
<evidence type="ECO:0000256" key="3">
    <source>
        <dbReference type="ARBA" id="ARBA00005493"/>
    </source>
</evidence>
<evidence type="ECO:0000256" key="12">
    <source>
        <dbReference type="ARBA" id="ARBA00023244"/>
    </source>
</evidence>
<feature type="binding site" evidence="15">
    <location>
        <begin position="112"/>
        <end position="113"/>
    </location>
    <ligand>
        <name>S-adenosyl-L-methionine</name>
        <dbReference type="ChEBI" id="CHEBI:59789"/>
        <label>2</label>
    </ligand>
</feature>
<dbReference type="GO" id="GO:0051989">
    <property type="term" value="F:coproporphyrinogen dehydrogenase activity"/>
    <property type="evidence" value="ECO:0007669"/>
    <property type="project" value="UniProtKB-EC"/>
</dbReference>
<feature type="binding site" evidence="15">
    <location>
        <position position="54"/>
    </location>
    <ligand>
        <name>S-adenosyl-L-methionine</name>
        <dbReference type="ChEBI" id="CHEBI:59789"/>
        <label>1</label>
    </ligand>
</feature>
<dbReference type="Pfam" id="PF04055">
    <property type="entry name" value="Radical_SAM"/>
    <property type="match status" value="1"/>
</dbReference>
<gene>
    <name evidence="18" type="primary">hemN_3</name>
    <name evidence="18" type="ORF">PHA8399_03602</name>
</gene>
<dbReference type="PROSITE" id="PS51918">
    <property type="entry name" value="RADICAL_SAM"/>
    <property type="match status" value="1"/>
</dbReference>
<evidence type="ECO:0000256" key="5">
    <source>
        <dbReference type="ARBA" id="ARBA00022485"/>
    </source>
</evidence>
<evidence type="ECO:0000256" key="4">
    <source>
        <dbReference type="ARBA" id="ARBA00011245"/>
    </source>
</evidence>
<feature type="binding site" evidence="15">
    <location>
        <position position="111"/>
    </location>
    <ligand>
        <name>S-adenosyl-L-methionine</name>
        <dbReference type="ChEBI" id="CHEBI:59789"/>
        <label>1</label>
    </ligand>
</feature>
<dbReference type="InterPro" id="IPR034505">
    <property type="entry name" value="Coproporphyrinogen-III_oxidase"/>
</dbReference>
<dbReference type="EMBL" id="CYSR01000031">
    <property type="protein sequence ID" value="CUI01457.1"/>
    <property type="molecule type" value="Genomic_DNA"/>
</dbReference>
<evidence type="ECO:0000256" key="11">
    <source>
        <dbReference type="ARBA" id="ARBA00023014"/>
    </source>
</evidence>
<dbReference type="EC" id="1.3.98.3" evidence="14"/>
<keyword evidence="9 14" id="KW-0560">Oxidoreductase</keyword>
<dbReference type="PIRSF" id="PIRSF000167">
    <property type="entry name" value="HemN"/>
    <property type="match status" value="1"/>
</dbReference>
<evidence type="ECO:0000313" key="19">
    <source>
        <dbReference type="Proteomes" id="UP000051326"/>
    </source>
</evidence>
<feature type="binding site" evidence="16">
    <location>
        <position position="64"/>
    </location>
    <ligand>
        <name>[4Fe-4S] cluster</name>
        <dbReference type="ChEBI" id="CHEBI:49883"/>
        <note>4Fe-4S-S-AdoMet</note>
    </ligand>
</feature>
<comment type="subunit">
    <text evidence="4">Monomer.</text>
</comment>
<feature type="binding site" evidence="15">
    <location>
        <position position="328"/>
    </location>
    <ligand>
        <name>S-adenosyl-L-methionine</name>
        <dbReference type="ChEBI" id="CHEBI:59789"/>
        <label>1</label>
    </ligand>
</feature>
<feature type="binding site" evidence="15">
    <location>
        <position position="242"/>
    </location>
    <ligand>
        <name>S-adenosyl-L-methionine</name>
        <dbReference type="ChEBI" id="CHEBI:59789"/>
        <label>2</label>
    </ligand>
</feature>
<dbReference type="GO" id="GO:0051539">
    <property type="term" value="F:4 iron, 4 sulfur cluster binding"/>
    <property type="evidence" value="ECO:0007669"/>
    <property type="project" value="UniProtKB-KW"/>
</dbReference>
<comment type="cofactor">
    <cofactor evidence="14 16">
        <name>[4Fe-4S] cluster</name>
        <dbReference type="ChEBI" id="CHEBI:49883"/>
    </cofactor>
    <text evidence="14 16">Binds 1 [4Fe-4S] cluster. The cluster is coordinated with 3 cysteines and an exchangeable S-adenosyl-L-methionine.</text>
</comment>
<evidence type="ECO:0000259" key="17">
    <source>
        <dbReference type="PROSITE" id="PS51918"/>
    </source>
</evidence>
<evidence type="ECO:0000256" key="10">
    <source>
        <dbReference type="ARBA" id="ARBA00023004"/>
    </source>
</evidence>
<evidence type="ECO:0000256" key="14">
    <source>
        <dbReference type="PIRNR" id="PIRNR000167"/>
    </source>
</evidence>
<evidence type="ECO:0000256" key="13">
    <source>
        <dbReference type="ARBA" id="ARBA00048321"/>
    </source>
</evidence>
<comment type="pathway">
    <text evidence="2 14">Porphyrin-containing compound metabolism; protoporphyrin-IX biosynthesis; protoporphyrinogen-IX from coproporphyrinogen-III (AdoMet route): step 1/1.</text>
</comment>
<dbReference type="InterPro" id="IPR013785">
    <property type="entry name" value="Aldolase_TIM"/>
</dbReference>
<keyword evidence="12 14" id="KW-0627">Porphyrin biosynthesis</keyword>
<dbReference type="AlphaFoldDB" id="A0A0P1HDQ1"/>
<evidence type="ECO:0000256" key="8">
    <source>
        <dbReference type="ARBA" id="ARBA00022723"/>
    </source>
</evidence>
<dbReference type="SFLD" id="SFLDG01065">
    <property type="entry name" value="anaerobic_coproporphyrinogen-I"/>
    <property type="match status" value="1"/>
</dbReference>
<dbReference type="SFLD" id="SFLDS00029">
    <property type="entry name" value="Radical_SAM"/>
    <property type="match status" value="1"/>
</dbReference>
<feature type="binding site" evidence="15">
    <location>
        <position position="144"/>
    </location>
    <ligand>
        <name>S-adenosyl-L-methionine</name>
        <dbReference type="ChEBI" id="CHEBI:59789"/>
        <label>1</label>
    </ligand>
</feature>